<evidence type="ECO:0000313" key="2">
    <source>
        <dbReference type="Proteomes" id="UP000887159"/>
    </source>
</evidence>
<dbReference type="EMBL" id="BMAU01021374">
    <property type="protein sequence ID" value="GFY26090.1"/>
    <property type="molecule type" value="Genomic_DNA"/>
</dbReference>
<gene>
    <name evidence="1" type="ORF">TNCV_354071</name>
</gene>
<organism evidence="1 2">
    <name type="scientific">Trichonephila clavipes</name>
    <name type="common">Golden silk orbweaver</name>
    <name type="synonym">Nephila clavipes</name>
    <dbReference type="NCBI Taxonomy" id="2585209"/>
    <lineage>
        <taxon>Eukaryota</taxon>
        <taxon>Metazoa</taxon>
        <taxon>Ecdysozoa</taxon>
        <taxon>Arthropoda</taxon>
        <taxon>Chelicerata</taxon>
        <taxon>Arachnida</taxon>
        <taxon>Araneae</taxon>
        <taxon>Araneomorphae</taxon>
        <taxon>Entelegynae</taxon>
        <taxon>Araneoidea</taxon>
        <taxon>Nephilidae</taxon>
        <taxon>Trichonephila</taxon>
    </lineage>
</organism>
<name>A0A8X6W0R2_TRICX</name>
<accession>A0A8X6W0R2</accession>
<dbReference type="Proteomes" id="UP000887159">
    <property type="component" value="Unassembled WGS sequence"/>
</dbReference>
<reference evidence="1" key="1">
    <citation type="submission" date="2020-08" db="EMBL/GenBank/DDBJ databases">
        <title>Multicomponent nature underlies the extraordinary mechanical properties of spider dragline silk.</title>
        <authorList>
            <person name="Kono N."/>
            <person name="Nakamura H."/>
            <person name="Mori M."/>
            <person name="Yoshida Y."/>
            <person name="Ohtoshi R."/>
            <person name="Malay A.D."/>
            <person name="Moran D.A.P."/>
            <person name="Tomita M."/>
            <person name="Numata K."/>
            <person name="Arakawa K."/>
        </authorList>
    </citation>
    <scope>NUCLEOTIDE SEQUENCE</scope>
</reference>
<protein>
    <submittedName>
        <fullName evidence="1">Uncharacterized protein</fullName>
    </submittedName>
</protein>
<proteinExistence type="predicted"/>
<keyword evidence="2" id="KW-1185">Reference proteome</keyword>
<comment type="caution">
    <text evidence="1">The sequence shown here is derived from an EMBL/GenBank/DDBJ whole genome shotgun (WGS) entry which is preliminary data.</text>
</comment>
<dbReference type="AlphaFoldDB" id="A0A8X6W0R2"/>
<sequence>MYENLLRLKCPLVGVVWKLKQSSSLDHSSKLRGPSPKARVLLNSATLTFTPSLIHMCLRLPVGYGHKLVAGVSRVRILVPLKSLRVAGCRCTLNMSKLKCPTVGVVW</sequence>
<evidence type="ECO:0000313" key="1">
    <source>
        <dbReference type="EMBL" id="GFY26090.1"/>
    </source>
</evidence>